<evidence type="ECO:0000256" key="2">
    <source>
        <dbReference type="ARBA" id="ARBA00022448"/>
    </source>
</evidence>
<dbReference type="Gene3D" id="3.30.70.1450">
    <property type="entry name" value="Regulator of K+ conductance, C-terminal domain"/>
    <property type="match status" value="1"/>
</dbReference>
<evidence type="ECO:0000313" key="10">
    <source>
        <dbReference type="Proteomes" id="UP000620366"/>
    </source>
</evidence>
<evidence type="ECO:0000256" key="5">
    <source>
        <dbReference type="ARBA" id="ARBA00023027"/>
    </source>
</evidence>
<keyword evidence="3" id="KW-0633">Potassium transport</keyword>
<dbReference type="PROSITE" id="PS51201">
    <property type="entry name" value="RCK_N"/>
    <property type="match status" value="1"/>
</dbReference>
<dbReference type="PANTHER" id="PTHR43833:SF5">
    <property type="entry name" value="TRK SYSTEM POTASSIUM UPTAKE PROTEIN TRKA"/>
    <property type="match status" value="1"/>
</dbReference>
<dbReference type="PROSITE" id="PS51202">
    <property type="entry name" value="RCK_C"/>
    <property type="match status" value="1"/>
</dbReference>
<dbReference type="RefSeq" id="WP_249300030.1">
    <property type="nucleotide sequence ID" value="NZ_JACRSP010000002.1"/>
</dbReference>
<feature type="domain" description="RCK N-terminal" evidence="7">
    <location>
        <begin position="2"/>
        <end position="119"/>
    </location>
</feature>
<reference evidence="9" key="1">
    <citation type="submission" date="2020-08" db="EMBL/GenBank/DDBJ databases">
        <title>Genome public.</title>
        <authorList>
            <person name="Liu C."/>
            <person name="Sun Q."/>
        </authorList>
    </citation>
    <scope>NUCLEOTIDE SEQUENCE</scope>
    <source>
        <strain evidence="9">BX7</strain>
    </source>
</reference>
<dbReference type="EMBL" id="JACRSP010000002">
    <property type="protein sequence ID" value="MBC8536272.1"/>
    <property type="molecule type" value="Genomic_DNA"/>
</dbReference>
<dbReference type="InterPro" id="IPR006037">
    <property type="entry name" value="RCK_C"/>
</dbReference>
<dbReference type="InterPro" id="IPR006036">
    <property type="entry name" value="K_uptake_TrkA"/>
</dbReference>
<dbReference type="InterPro" id="IPR003148">
    <property type="entry name" value="RCK_N"/>
</dbReference>
<proteinExistence type="predicted"/>
<dbReference type="GO" id="GO:0015079">
    <property type="term" value="F:potassium ion transmembrane transporter activity"/>
    <property type="evidence" value="ECO:0007669"/>
    <property type="project" value="InterPro"/>
</dbReference>
<dbReference type="PRINTS" id="PR00335">
    <property type="entry name" value="KUPTAKETRKA"/>
</dbReference>
<evidence type="ECO:0000256" key="6">
    <source>
        <dbReference type="ARBA" id="ARBA00023065"/>
    </source>
</evidence>
<dbReference type="InterPro" id="IPR036291">
    <property type="entry name" value="NAD(P)-bd_dom_sf"/>
</dbReference>
<keyword evidence="5" id="KW-0520">NAD</keyword>
<keyword evidence="10" id="KW-1185">Reference proteome</keyword>
<dbReference type="PANTHER" id="PTHR43833">
    <property type="entry name" value="POTASSIUM CHANNEL PROTEIN 2-RELATED-RELATED"/>
    <property type="match status" value="1"/>
</dbReference>
<keyword evidence="6" id="KW-0406">Ion transport</keyword>
<dbReference type="SUPFAM" id="SSF116726">
    <property type="entry name" value="TrkA C-terminal domain-like"/>
    <property type="match status" value="1"/>
</dbReference>
<evidence type="ECO:0000259" key="7">
    <source>
        <dbReference type="PROSITE" id="PS51201"/>
    </source>
</evidence>
<dbReference type="Proteomes" id="UP000620366">
    <property type="component" value="Unassembled WGS sequence"/>
</dbReference>
<name>A0A926DEB3_9FIRM</name>
<gene>
    <name evidence="9" type="ORF">H8695_06140</name>
</gene>
<comment type="caution">
    <text evidence="9">The sequence shown here is derived from an EMBL/GenBank/DDBJ whole genome shotgun (WGS) entry which is preliminary data.</text>
</comment>
<evidence type="ECO:0000256" key="4">
    <source>
        <dbReference type="ARBA" id="ARBA00022958"/>
    </source>
</evidence>
<evidence type="ECO:0000313" key="9">
    <source>
        <dbReference type="EMBL" id="MBC8536272.1"/>
    </source>
</evidence>
<organism evidence="9 10">
    <name type="scientific">Feifania hominis</name>
    <dbReference type="NCBI Taxonomy" id="2763660"/>
    <lineage>
        <taxon>Bacteria</taxon>
        <taxon>Bacillati</taxon>
        <taxon>Bacillota</taxon>
        <taxon>Clostridia</taxon>
        <taxon>Eubacteriales</taxon>
        <taxon>Feifaniaceae</taxon>
        <taxon>Feifania</taxon>
    </lineage>
</organism>
<dbReference type="InterPro" id="IPR036721">
    <property type="entry name" value="RCK_C_sf"/>
</dbReference>
<dbReference type="Pfam" id="PF02080">
    <property type="entry name" value="TrkA_C"/>
    <property type="match status" value="1"/>
</dbReference>
<dbReference type="Gene3D" id="3.40.50.720">
    <property type="entry name" value="NAD(P)-binding Rossmann-like Domain"/>
    <property type="match status" value="1"/>
</dbReference>
<evidence type="ECO:0000256" key="3">
    <source>
        <dbReference type="ARBA" id="ARBA00022538"/>
    </source>
</evidence>
<feature type="domain" description="RCK C-terminal" evidence="8">
    <location>
        <begin position="139"/>
        <end position="221"/>
    </location>
</feature>
<keyword evidence="2" id="KW-0813">Transport</keyword>
<accession>A0A926DEB3</accession>
<sequence length="221" mass="23658">MKRHILLIGGRGKAKALAQSLLRRGCRVTVINESVDDCHMLAQVERLNVIHGDGTKPHVLEDAGAAQADLAVALTSQDEANLLICELCKRLFGVSKTISLLCDPKKTDFFYQMGVDHVVCAVSAVTAIMEQQAFVGKIANTLPIGAEQIQIAEVPISGGAPAVGKKLWEINLPRDVVIGCILRGDRAMIPRGDTVVLSGDMLVLISSNGQELAAIRELTGR</sequence>
<evidence type="ECO:0000259" key="8">
    <source>
        <dbReference type="PROSITE" id="PS51202"/>
    </source>
</evidence>
<dbReference type="AlphaFoldDB" id="A0A926DEB3"/>
<dbReference type="InterPro" id="IPR050721">
    <property type="entry name" value="Trk_Ktr_HKT_K-transport"/>
</dbReference>
<protein>
    <recommendedName>
        <fullName evidence="1">Trk system potassium uptake protein TrkA</fullName>
    </recommendedName>
</protein>
<evidence type="ECO:0000256" key="1">
    <source>
        <dbReference type="ARBA" id="ARBA00017378"/>
    </source>
</evidence>
<dbReference type="GO" id="GO:0005886">
    <property type="term" value="C:plasma membrane"/>
    <property type="evidence" value="ECO:0007669"/>
    <property type="project" value="InterPro"/>
</dbReference>
<dbReference type="SUPFAM" id="SSF51735">
    <property type="entry name" value="NAD(P)-binding Rossmann-fold domains"/>
    <property type="match status" value="1"/>
</dbReference>
<dbReference type="Pfam" id="PF02254">
    <property type="entry name" value="TrkA_N"/>
    <property type="match status" value="1"/>
</dbReference>
<keyword evidence="4" id="KW-0630">Potassium</keyword>